<dbReference type="GO" id="GO:0098797">
    <property type="term" value="C:plasma membrane protein complex"/>
    <property type="evidence" value="ECO:0007669"/>
    <property type="project" value="TreeGrafter"/>
</dbReference>
<keyword evidence="5" id="KW-0997">Cell inner membrane</keyword>
<keyword evidence="4" id="KW-1003">Cell membrane</keyword>
<dbReference type="InterPro" id="IPR006260">
    <property type="entry name" value="TonB/TolA_C"/>
</dbReference>
<organism evidence="11 12">
    <name type="scientific">Segatella copri</name>
    <dbReference type="NCBI Taxonomy" id="165179"/>
    <lineage>
        <taxon>Bacteria</taxon>
        <taxon>Pseudomonadati</taxon>
        <taxon>Bacteroidota</taxon>
        <taxon>Bacteroidia</taxon>
        <taxon>Bacteroidales</taxon>
        <taxon>Prevotellaceae</taxon>
        <taxon>Segatella</taxon>
    </lineage>
</organism>
<comment type="similarity">
    <text evidence="2">Belongs to the TonB family.</text>
</comment>
<protein>
    <submittedName>
        <fullName evidence="11">Energy transducer TonB</fullName>
    </submittedName>
</protein>
<evidence type="ECO:0000256" key="1">
    <source>
        <dbReference type="ARBA" id="ARBA00004383"/>
    </source>
</evidence>
<keyword evidence="3" id="KW-0813">Transport</keyword>
<name>A0AA92VC32_9BACT</name>
<dbReference type="SUPFAM" id="SSF74653">
    <property type="entry name" value="TolA/TonB C-terminal domain"/>
    <property type="match status" value="1"/>
</dbReference>
<feature type="domain" description="TonB C-terminal" evidence="10">
    <location>
        <begin position="56"/>
        <end position="146"/>
    </location>
</feature>
<dbReference type="InterPro" id="IPR051045">
    <property type="entry name" value="TonB-dependent_transducer"/>
</dbReference>
<keyword evidence="8" id="KW-1133">Transmembrane helix</keyword>
<evidence type="ECO:0000256" key="3">
    <source>
        <dbReference type="ARBA" id="ARBA00022448"/>
    </source>
</evidence>
<comment type="caution">
    <text evidence="11">The sequence shown here is derived from an EMBL/GenBank/DDBJ whole genome shotgun (WGS) entry which is preliminary data.</text>
</comment>
<dbReference type="GO" id="GO:0031992">
    <property type="term" value="F:energy transducer activity"/>
    <property type="evidence" value="ECO:0007669"/>
    <property type="project" value="TreeGrafter"/>
</dbReference>
<gene>
    <name evidence="11" type="ORF">DW026_08830</name>
</gene>
<evidence type="ECO:0000256" key="9">
    <source>
        <dbReference type="ARBA" id="ARBA00023136"/>
    </source>
</evidence>
<evidence type="ECO:0000313" key="11">
    <source>
        <dbReference type="EMBL" id="RHL37673.1"/>
    </source>
</evidence>
<keyword evidence="6" id="KW-0812">Transmembrane</keyword>
<evidence type="ECO:0000256" key="6">
    <source>
        <dbReference type="ARBA" id="ARBA00022692"/>
    </source>
</evidence>
<comment type="subcellular location">
    <subcellularLocation>
        <location evidence="1">Cell inner membrane</location>
        <topology evidence="1">Single-pass membrane protein</topology>
        <orientation evidence="1">Periplasmic side</orientation>
    </subcellularLocation>
</comment>
<keyword evidence="7" id="KW-0653">Protein transport</keyword>
<dbReference type="Gene3D" id="3.30.1150.10">
    <property type="match status" value="1"/>
</dbReference>
<evidence type="ECO:0000256" key="2">
    <source>
        <dbReference type="ARBA" id="ARBA00006555"/>
    </source>
</evidence>
<dbReference type="Pfam" id="PF03544">
    <property type="entry name" value="TonB_C"/>
    <property type="match status" value="1"/>
</dbReference>
<accession>A0AA92VC32</accession>
<sequence length="146" mass="16103">MHSRIRTTNNSQEYEKISFIIMLFFAIASGAIAQNGIDSNKIFTKDELTELPQFHGGEDALNKYLLNNLKYPVVAEENGIQGLVNVSFIVRRDGTITDIKAVGAVDPSLAKEAVRLVKAMPRWEPGKANGLAVNAGRTITIVFRIQ</sequence>
<evidence type="ECO:0000256" key="7">
    <source>
        <dbReference type="ARBA" id="ARBA00022927"/>
    </source>
</evidence>
<dbReference type="GO" id="GO:0015031">
    <property type="term" value="P:protein transport"/>
    <property type="evidence" value="ECO:0007669"/>
    <property type="project" value="UniProtKB-KW"/>
</dbReference>
<dbReference type="GO" id="GO:0055085">
    <property type="term" value="P:transmembrane transport"/>
    <property type="evidence" value="ECO:0007669"/>
    <property type="project" value="InterPro"/>
</dbReference>
<dbReference type="PANTHER" id="PTHR33446">
    <property type="entry name" value="PROTEIN TONB-RELATED"/>
    <property type="match status" value="1"/>
</dbReference>
<evidence type="ECO:0000313" key="12">
    <source>
        <dbReference type="Proteomes" id="UP000283672"/>
    </source>
</evidence>
<reference evidence="11 12" key="1">
    <citation type="submission" date="2018-08" db="EMBL/GenBank/DDBJ databases">
        <title>A genome reference for cultivated species of the human gut microbiota.</title>
        <authorList>
            <person name="Zou Y."/>
            <person name="Xue W."/>
            <person name="Luo G."/>
        </authorList>
    </citation>
    <scope>NUCLEOTIDE SEQUENCE [LARGE SCALE GENOMIC DNA]</scope>
    <source>
        <strain evidence="11 12">AF38-11</strain>
    </source>
</reference>
<dbReference type="AlphaFoldDB" id="A0AA92VC32"/>
<dbReference type="EMBL" id="QROP01000019">
    <property type="protein sequence ID" value="RHL37673.1"/>
    <property type="molecule type" value="Genomic_DNA"/>
</dbReference>
<evidence type="ECO:0000256" key="5">
    <source>
        <dbReference type="ARBA" id="ARBA00022519"/>
    </source>
</evidence>
<dbReference type="NCBIfam" id="TIGR01352">
    <property type="entry name" value="tonB_Cterm"/>
    <property type="match status" value="1"/>
</dbReference>
<evidence type="ECO:0000256" key="8">
    <source>
        <dbReference type="ARBA" id="ARBA00022989"/>
    </source>
</evidence>
<evidence type="ECO:0000256" key="4">
    <source>
        <dbReference type="ARBA" id="ARBA00022475"/>
    </source>
</evidence>
<dbReference type="PANTHER" id="PTHR33446:SF2">
    <property type="entry name" value="PROTEIN TONB"/>
    <property type="match status" value="1"/>
</dbReference>
<dbReference type="Proteomes" id="UP000283672">
    <property type="component" value="Unassembled WGS sequence"/>
</dbReference>
<dbReference type="RefSeq" id="WP_118416442.1">
    <property type="nucleotide sequence ID" value="NZ_QROP01000019.1"/>
</dbReference>
<dbReference type="InterPro" id="IPR037682">
    <property type="entry name" value="TonB_C"/>
</dbReference>
<keyword evidence="9" id="KW-0472">Membrane</keyword>
<evidence type="ECO:0000259" key="10">
    <source>
        <dbReference type="PROSITE" id="PS52015"/>
    </source>
</evidence>
<dbReference type="PROSITE" id="PS52015">
    <property type="entry name" value="TONB_CTD"/>
    <property type="match status" value="1"/>
</dbReference>
<proteinExistence type="inferred from homology"/>